<dbReference type="Proteomes" id="UP000319836">
    <property type="component" value="Unassembled WGS sequence"/>
</dbReference>
<gene>
    <name evidence="2" type="ORF">E6K80_15000</name>
</gene>
<feature type="chain" id="PRO_5021970130" description="Outer membrane protein beta-barrel domain-containing protein" evidence="1">
    <location>
        <begin position="30"/>
        <end position="224"/>
    </location>
</feature>
<evidence type="ECO:0000313" key="3">
    <source>
        <dbReference type="Proteomes" id="UP000319836"/>
    </source>
</evidence>
<evidence type="ECO:0000313" key="2">
    <source>
        <dbReference type="EMBL" id="TMQ67772.1"/>
    </source>
</evidence>
<dbReference type="EMBL" id="VBPA01000434">
    <property type="protein sequence ID" value="TMQ67772.1"/>
    <property type="molecule type" value="Genomic_DNA"/>
</dbReference>
<name>A0A538TVW0_UNCEI</name>
<keyword evidence="1" id="KW-0732">Signal</keyword>
<dbReference type="AlphaFoldDB" id="A0A538TVW0"/>
<comment type="caution">
    <text evidence="2">The sequence shown here is derived from an EMBL/GenBank/DDBJ whole genome shotgun (WGS) entry which is preliminary data.</text>
</comment>
<feature type="signal peptide" evidence="1">
    <location>
        <begin position="1"/>
        <end position="29"/>
    </location>
</feature>
<reference evidence="2 3" key="1">
    <citation type="journal article" date="2019" name="Nat. Microbiol.">
        <title>Mediterranean grassland soil C-N compound turnover is dependent on rainfall and depth, and is mediated by genomically divergent microorganisms.</title>
        <authorList>
            <person name="Diamond S."/>
            <person name="Andeer P.F."/>
            <person name="Li Z."/>
            <person name="Crits-Christoph A."/>
            <person name="Burstein D."/>
            <person name="Anantharaman K."/>
            <person name="Lane K.R."/>
            <person name="Thomas B.C."/>
            <person name="Pan C."/>
            <person name="Northen T.R."/>
            <person name="Banfield J.F."/>
        </authorList>
    </citation>
    <scope>NUCLEOTIDE SEQUENCE [LARGE SCALE GENOMIC DNA]</scope>
    <source>
        <strain evidence="2">WS_10</strain>
    </source>
</reference>
<accession>A0A538TVW0</accession>
<proteinExistence type="predicted"/>
<protein>
    <recommendedName>
        <fullName evidence="4">Outer membrane protein beta-barrel domain-containing protein</fullName>
    </recommendedName>
</protein>
<evidence type="ECO:0008006" key="4">
    <source>
        <dbReference type="Google" id="ProtNLM"/>
    </source>
</evidence>
<evidence type="ECO:0000256" key="1">
    <source>
        <dbReference type="SAM" id="SignalP"/>
    </source>
</evidence>
<organism evidence="2 3">
    <name type="scientific">Eiseniibacteriota bacterium</name>
    <dbReference type="NCBI Taxonomy" id="2212470"/>
    <lineage>
        <taxon>Bacteria</taxon>
        <taxon>Candidatus Eiseniibacteriota</taxon>
    </lineage>
</organism>
<sequence length="224" mass="24414">MMDRRILSLFSPLVLLLAATVTHPGTARAQLSVSVYGVHMDPSGQDAKDFSSSSYGGGLHTSFSIPHLGKVIAGSAGIELVSFLSETHEFPDAQTGLRVQQETNQDYFRFYLGPEIGPRGPGFFRPHLGVHLAFVNYGISTDVVVPDDTNRQNEIRQSLRSEHRPTVGYDFTAAADLNFGKWFMVGGTRFSKSFNVPQQLGDGAVTIHPGYVQIYVGVGGNFAY</sequence>